<proteinExistence type="predicted"/>
<dbReference type="Proteomes" id="UP001159428">
    <property type="component" value="Unassembled WGS sequence"/>
</dbReference>
<dbReference type="AlphaFoldDB" id="A0AAU9WGZ0"/>
<name>A0AAU9WGZ0_9CNID</name>
<accession>A0AAU9WGZ0</accession>
<gene>
    <name evidence="2" type="ORF">PMEA_00005000</name>
</gene>
<dbReference type="InterPro" id="IPR008906">
    <property type="entry name" value="HATC_C_dom"/>
</dbReference>
<comment type="caution">
    <text evidence="2">The sequence shown here is derived from an EMBL/GenBank/DDBJ whole genome shotgun (WGS) entry which is preliminary data.</text>
</comment>
<dbReference type="PANTHER" id="PTHR46880:SF5">
    <property type="entry name" value="DUF4371 DOMAIN-CONTAINING PROTEIN"/>
    <property type="match status" value="1"/>
</dbReference>
<evidence type="ECO:0000313" key="3">
    <source>
        <dbReference type="Proteomes" id="UP001159428"/>
    </source>
</evidence>
<dbReference type="PANTHER" id="PTHR46880">
    <property type="entry name" value="RAS-ASSOCIATING DOMAIN-CONTAINING PROTEIN"/>
    <property type="match status" value="1"/>
</dbReference>
<keyword evidence="3" id="KW-1185">Reference proteome</keyword>
<evidence type="ECO:0000313" key="2">
    <source>
        <dbReference type="EMBL" id="CAH3112196.1"/>
    </source>
</evidence>
<dbReference type="Pfam" id="PF05699">
    <property type="entry name" value="Dimer_Tnp_hAT"/>
    <property type="match status" value="1"/>
</dbReference>
<organism evidence="2 3">
    <name type="scientific">Pocillopora meandrina</name>
    <dbReference type="NCBI Taxonomy" id="46732"/>
    <lineage>
        <taxon>Eukaryota</taxon>
        <taxon>Metazoa</taxon>
        <taxon>Cnidaria</taxon>
        <taxon>Anthozoa</taxon>
        <taxon>Hexacorallia</taxon>
        <taxon>Scleractinia</taxon>
        <taxon>Astrocoeniina</taxon>
        <taxon>Pocilloporidae</taxon>
        <taxon>Pocillopora</taxon>
    </lineage>
</organism>
<dbReference type="EMBL" id="CALNXJ010000013">
    <property type="protein sequence ID" value="CAH3112196.1"/>
    <property type="molecule type" value="Genomic_DNA"/>
</dbReference>
<protein>
    <recommendedName>
        <fullName evidence="1">HAT C-terminal dimerisation domain-containing protein</fullName>
    </recommendedName>
</protein>
<dbReference type="GO" id="GO:0046983">
    <property type="term" value="F:protein dimerization activity"/>
    <property type="evidence" value="ECO:0007669"/>
    <property type="project" value="InterPro"/>
</dbReference>
<reference evidence="2 3" key="1">
    <citation type="submission" date="2022-05" db="EMBL/GenBank/DDBJ databases">
        <authorList>
            <consortium name="Genoscope - CEA"/>
            <person name="William W."/>
        </authorList>
    </citation>
    <scope>NUCLEOTIDE SEQUENCE [LARGE SCALE GENOMIC DNA]</scope>
</reference>
<feature type="domain" description="HAT C-terminal dimerisation" evidence="1">
    <location>
        <begin position="59"/>
        <end position="112"/>
    </location>
</feature>
<evidence type="ECO:0000259" key="1">
    <source>
        <dbReference type="Pfam" id="PF05699"/>
    </source>
</evidence>
<sequence length="154" mass="17645">MLMLGQKAQRNWSILATRKLNALSTGFNHYCRRLDVMFLPFPKNKDYASLWETLLIKTPYKDDFENVLHLVEILLVQPISAAQCERAISAQNRIKSSVRVNLAVSTLEDLIRISAEGPPAAEFDPTPSVNKWLARNRDAGERLRRPHFQRSSLK</sequence>